<feature type="region of interest" description="Disordered" evidence="9">
    <location>
        <begin position="1"/>
        <end position="20"/>
    </location>
</feature>
<feature type="region of interest" description="Disordered" evidence="9">
    <location>
        <begin position="179"/>
        <end position="253"/>
    </location>
</feature>
<feature type="transmembrane region" description="Helical" evidence="10">
    <location>
        <begin position="79"/>
        <end position="105"/>
    </location>
</feature>
<evidence type="ECO:0000313" key="12">
    <source>
        <dbReference type="EMBL" id="KAG8222589.1"/>
    </source>
</evidence>
<dbReference type="AlphaFoldDB" id="A0A8K0NWR6"/>
<evidence type="ECO:0000259" key="11">
    <source>
        <dbReference type="PROSITE" id="PS50262"/>
    </source>
</evidence>
<dbReference type="InterPro" id="IPR017452">
    <property type="entry name" value="GPCR_Rhodpsn_7TM"/>
</dbReference>
<feature type="compositionally biased region" description="Low complexity" evidence="9">
    <location>
        <begin position="195"/>
        <end position="207"/>
    </location>
</feature>
<comment type="similarity">
    <text evidence="2">Belongs to the G-protein coupled receptor 1 family.</text>
</comment>
<evidence type="ECO:0000256" key="8">
    <source>
        <dbReference type="ARBA" id="ARBA00023224"/>
    </source>
</evidence>
<organism evidence="12 13">
    <name type="scientific">Ladona fulva</name>
    <name type="common">Scarce chaser dragonfly</name>
    <name type="synonym">Libellula fulva</name>
    <dbReference type="NCBI Taxonomy" id="123851"/>
    <lineage>
        <taxon>Eukaryota</taxon>
        <taxon>Metazoa</taxon>
        <taxon>Ecdysozoa</taxon>
        <taxon>Arthropoda</taxon>
        <taxon>Hexapoda</taxon>
        <taxon>Insecta</taxon>
        <taxon>Pterygota</taxon>
        <taxon>Palaeoptera</taxon>
        <taxon>Odonata</taxon>
        <taxon>Epiprocta</taxon>
        <taxon>Anisoptera</taxon>
        <taxon>Libelluloidea</taxon>
        <taxon>Libellulidae</taxon>
        <taxon>Ladona</taxon>
    </lineage>
</organism>
<gene>
    <name evidence="12" type="ORF">J437_LFUL016372</name>
</gene>
<evidence type="ECO:0000256" key="1">
    <source>
        <dbReference type="ARBA" id="ARBA00004141"/>
    </source>
</evidence>
<evidence type="ECO:0000256" key="4">
    <source>
        <dbReference type="ARBA" id="ARBA00022989"/>
    </source>
</evidence>
<evidence type="ECO:0000313" key="13">
    <source>
        <dbReference type="Proteomes" id="UP000792457"/>
    </source>
</evidence>
<keyword evidence="5" id="KW-0297">G-protein coupled receptor</keyword>
<dbReference type="PROSITE" id="PS50262">
    <property type="entry name" value="G_PROTEIN_RECEP_F1_2"/>
    <property type="match status" value="1"/>
</dbReference>
<evidence type="ECO:0000256" key="5">
    <source>
        <dbReference type="ARBA" id="ARBA00023040"/>
    </source>
</evidence>
<evidence type="ECO:0000256" key="6">
    <source>
        <dbReference type="ARBA" id="ARBA00023136"/>
    </source>
</evidence>
<dbReference type="PANTHER" id="PTHR24243:SF233">
    <property type="entry name" value="THYROTROPIN-RELEASING HORMONE RECEPTOR"/>
    <property type="match status" value="1"/>
</dbReference>
<feature type="domain" description="G-protein coupled receptors family 1 profile" evidence="11">
    <location>
        <begin position="1"/>
        <end position="142"/>
    </location>
</feature>
<evidence type="ECO:0000256" key="10">
    <source>
        <dbReference type="SAM" id="Phobius"/>
    </source>
</evidence>
<evidence type="ECO:0000256" key="2">
    <source>
        <dbReference type="ARBA" id="ARBA00010663"/>
    </source>
</evidence>
<comment type="subcellular location">
    <subcellularLocation>
        <location evidence="1">Membrane</location>
        <topology evidence="1">Multi-pass membrane protein</topology>
    </subcellularLocation>
</comment>
<name>A0A8K0NWR6_LADFU</name>
<reference evidence="12" key="1">
    <citation type="submission" date="2013-04" db="EMBL/GenBank/DDBJ databases">
        <authorList>
            <person name="Qu J."/>
            <person name="Murali S.C."/>
            <person name="Bandaranaike D."/>
            <person name="Bellair M."/>
            <person name="Blankenburg K."/>
            <person name="Chao H."/>
            <person name="Dinh H."/>
            <person name="Doddapaneni H."/>
            <person name="Downs B."/>
            <person name="Dugan-Rocha S."/>
            <person name="Elkadiri S."/>
            <person name="Gnanaolivu R.D."/>
            <person name="Hernandez B."/>
            <person name="Javaid M."/>
            <person name="Jayaseelan J.C."/>
            <person name="Lee S."/>
            <person name="Li M."/>
            <person name="Ming W."/>
            <person name="Munidasa M."/>
            <person name="Muniz J."/>
            <person name="Nguyen L."/>
            <person name="Ongeri F."/>
            <person name="Osuji N."/>
            <person name="Pu L.-L."/>
            <person name="Puazo M."/>
            <person name="Qu C."/>
            <person name="Quiroz J."/>
            <person name="Raj R."/>
            <person name="Weissenberger G."/>
            <person name="Xin Y."/>
            <person name="Zou X."/>
            <person name="Han Y."/>
            <person name="Richards S."/>
            <person name="Worley K."/>
            <person name="Muzny D."/>
            <person name="Gibbs R."/>
        </authorList>
    </citation>
    <scope>NUCLEOTIDE SEQUENCE</scope>
    <source>
        <strain evidence="12">Sampled in the wild</strain>
    </source>
</reference>
<dbReference type="EMBL" id="KZ308137">
    <property type="protein sequence ID" value="KAG8222589.1"/>
    <property type="molecule type" value="Genomic_DNA"/>
</dbReference>
<evidence type="ECO:0000256" key="9">
    <source>
        <dbReference type="SAM" id="MobiDB-lite"/>
    </source>
</evidence>
<dbReference type="PRINTS" id="PR00237">
    <property type="entry name" value="GPCRRHODOPSN"/>
</dbReference>
<sequence>MLAGPRSTGEGETGCAASGSSDGAAVRALVRATLGTAVRGGATHTRSGSNSLRGGSGSGRGIGTGCGDGAAVRRSRKQVVMMLGTVVFSFFVCLFPFRIVILMTITNEFGALGTLGPDTYYPVMYGSRLLIYLHSALDPCLYSLMSSKFRRGLGRIFCGWRRVRKLRRCYRMRVPGEAGSEMGATRNGAASSPHTGSLRTSSFSRTLRGSRGKSLKGEPPKLSTLEEGASGCEARSSEAKDAAGAPRAEPPVAKTSLLVEQVVAGGEIFL</sequence>
<dbReference type="Proteomes" id="UP000792457">
    <property type="component" value="Unassembled WGS sequence"/>
</dbReference>
<keyword evidence="6 10" id="KW-0472">Membrane</keyword>
<reference evidence="12" key="2">
    <citation type="submission" date="2017-10" db="EMBL/GenBank/DDBJ databases">
        <title>Ladona fulva Genome sequencing and assembly.</title>
        <authorList>
            <person name="Murali S."/>
            <person name="Richards S."/>
            <person name="Bandaranaike D."/>
            <person name="Bellair M."/>
            <person name="Blankenburg K."/>
            <person name="Chao H."/>
            <person name="Dinh H."/>
            <person name="Doddapaneni H."/>
            <person name="Dugan-Rocha S."/>
            <person name="Elkadiri S."/>
            <person name="Gnanaolivu R."/>
            <person name="Hernandez B."/>
            <person name="Skinner E."/>
            <person name="Javaid M."/>
            <person name="Lee S."/>
            <person name="Li M."/>
            <person name="Ming W."/>
            <person name="Munidasa M."/>
            <person name="Muniz J."/>
            <person name="Nguyen L."/>
            <person name="Hughes D."/>
            <person name="Osuji N."/>
            <person name="Pu L.-L."/>
            <person name="Puazo M."/>
            <person name="Qu C."/>
            <person name="Quiroz J."/>
            <person name="Raj R."/>
            <person name="Weissenberger G."/>
            <person name="Xin Y."/>
            <person name="Zou X."/>
            <person name="Han Y."/>
            <person name="Worley K."/>
            <person name="Muzny D."/>
            <person name="Gibbs R."/>
        </authorList>
    </citation>
    <scope>NUCLEOTIDE SEQUENCE</scope>
    <source>
        <strain evidence="12">Sampled in the wild</strain>
    </source>
</reference>
<dbReference type="GO" id="GO:0004930">
    <property type="term" value="F:G protein-coupled receptor activity"/>
    <property type="evidence" value="ECO:0007669"/>
    <property type="project" value="UniProtKB-KW"/>
</dbReference>
<keyword evidence="8" id="KW-0807">Transducer</keyword>
<keyword evidence="7" id="KW-0675">Receptor</keyword>
<keyword evidence="4 10" id="KW-1133">Transmembrane helix</keyword>
<accession>A0A8K0NWR6</accession>
<protein>
    <recommendedName>
        <fullName evidence="11">G-protein coupled receptors family 1 profile domain-containing protein</fullName>
    </recommendedName>
</protein>
<dbReference type="SUPFAM" id="SSF81321">
    <property type="entry name" value="Family A G protein-coupled receptor-like"/>
    <property type="match status" value="1"/>
</dbReference>
<dbReference type="OrthoDB" id="10036964at2759"/>
<evidence type="ECO:0000256" key="3">
    <source>
        <dbReference type="ARBA" id="ARBA00022692"/>
    </source>
</evidence>
<keyword evidence="13" id="KW-1185">Reference proteome</keyword>
<evidence type="ECO:0000256" key="7">
    <source>
        <dbReference type="ARBA" id="ARBA00023170"/>
    </source>
</evidence>
<keyword evidence="3 10" id="KW-0812">Transmembrane</keyword>
<dbReference type="PANTHER" id="PTHR24243">
    <property type="entry name" value="G-PROTEIN COUPLED RECEPTOR"/>
    <property type="match status" value="1"/>
</dbReference>
<dbReference type="GO" id="GO:0005886">
    <property type="term" value="C:plasma membrane"/>
    <property type="evidence" value="ECO:0007669"/>
    <property type="project" value="TreeGrafter"/>
</dbReference>
<dbReference type="Gene3D" id="1.20.1070.10">
    <property type="entry name" value="Rhodopsin 7-helix transmembrane proteins"/>
    <property type="match status" value="1"/>
</dbReference>
<feature type="region of interest" description="Disordered" evidence="9">
    <location>
        <begin position="40"/>
        <end position="61"/>
    </location>
</feature>
<proteinExistence type="inferred from homology"/>
<comment type="caution">
    <text evidence="12">The sequence shown here is derived from an EMBL/GenBank/DDBJ whole genome shotgun (WGS) entry which is preliminary data.</text>
</comment>
<dbReference type="InterPro" id="IPR000276">
    <property type="entry name" value="GPCR_Rhodpsn"/>
</dbReference>